<gene>
    <name evidence="5" type="primary">LOC108565396</name>
</gene>
<dbReference type="PROSITE" id="PS50041">
    <property type="entry name" value="C_TYPE_LECTIN_2"/>
    <property type="match status" value="1"/>
</dbReference>
<accession>A0ABM1N0G2</accession>
<feature type="domain" description="C-type lectin" evidence="3">
    <location>
        <begin position="32"/>
        <end position="157"/>
    </location>
</feature>
<proteinExistence type="predicted"/>
<evidence type="ECO:0000256" key="2">
    <source>
        <dbReference type="SAM" id="SignalP"/>
    </source>
</evidence>
<evidence type="ECO:0000259" key="3">
    <source>
        <dbReference type="PROSITE" id="PS50041"/>
    </source>
</evidence>
<evidence type="ECO:0000313" key="4">
    <source>
        <dbReference type="Proteomes" id="UP000695000"/>
    </source>
</evidence>
<name>A0ABM1N0G2_NICVS</name>
<dbReference type="InterPro" id="IPR051004">
    <property type="entry name" value="DC-SIGN_domain-containing"/>
</dbReference>
<dbReference type="InterPro" id="IPR016187">
    <property type="entry name" value="CTDL_fold"/>
</dbReference>
<dbReference type="InterPro" id="IPR001304">
    <property type="entry name" value="C-type_lectin-like"/>
</dbReference>
<dbReference type="PANTHER" id="PTHR22802">
    <property type="entry name" value="C-TYPE LECTIN SUPERFAMILY MEMBER"/>
    <property type="match status" value="1"/>
</dbReference>
<dbReference type="SMART" id="SM00034">
    <property type="entry name" value="CLECT"/>
    <property type="match status" value="1"/>
</dbReference>
<dbReference type="SUPFAM" id="SSF56436">
    <property type="entry name" value="C-type lectin-like"/>
    <property type="match status" value="1"/>
</dbReference>
<dbReference type="Proteomes" id="UP000695000">
    <property type="component" value="Unplaced"/>
</dbReference>
<dbReference type="Gene3D" id="3.10.100.10">
    <property type="entry name" value="Mannose-Binding Protein A, subunit A"/>
    <property type="match status" value="1"/>
</dbReference>
<protein>
    <submittedName>
        <fullName evidence="5">C-type lectin 37Da-like</fullName>
    </submittedName>
</protein>
<dbReference type="PANTHER" id="PTHR22802:SF465">
    <property type="entry name" value="AT17652P-RELATED"/>
    <property type="match status" value="1"/>
</dbReference>
<reference evidence="5" key="1">
    <citation type="submission" date="2025-08" db="UniProtKB">
        <authorList>
            <consortium name="RefSeq"/>
        </authorList>
    </citation>
    <scope>IDENTIFICATION</scope>
    <source>
        <tissue evidence="5">Whole Larva</tissue>
    </source>
</reference>
<feature type="chain" id="PRO_5045507188" evidence="2">
    <location>
        <begin position="18"/>
        <end position="160"/>
    </location>
</feature>
<dbReference type="GeneID" id="108565396"/>
<organism evidence="4 5">
    <name type="scientific">Nicrophorus vespilloides</name>
    <name type="common">Boreal carrion beetle</name>
    <dbReference type="NCBI Taxonomy" id="110193"/>
    <lineage>
        <taxon>Eukaryota</taxon>
        <taxon>Metazoa</taxon>
        <taxon>Ecdysozoa</taxon>
        <taxon>Arthropoda</taxon>
        <taxon>Hexapoda</taxon>
        <taxon>Insecta</taxon>
        <taxon>Pterygota</taxon>
        <taxon>Neoptera</taxon>
        <taxon>Endopterygota</taxon>
        <taxon>Coleoptera</taxon>
        <taxon>Polyphaga</taxon>
        <taxon>Staphyliniformia</taxon>
        <taxon>Silphidae</taxon>
        <taxon>Nicrophorinae</taxon>
        <taxon>Nicrophorus</taxon>
    </lineage>
</organism>
<dbReference type="Pfam" id="PF00059">
    <property type="entry name" value="Lectin_C"/>
    <property type="match status" value="1"/>
</dbReference>
<dbReference type="InterPro" id="IPR018378">
    <property type="entry name" value="C-type_lectin_CS"/>
</dbReference>
<feature type="signal peptide" evidence="2">
    <location>
        <begin position="1"/>
        <end position="17"/>
    </location>
</feature>
<dbReference type="RefSeq" id="XP_017780312.1">
    <property type="nucleotide sequence ID" value="XM_017924823.1"/>
</dbReference>
<sequence>MFKEILLVFLFSTTVFSEHEGRIRKRQATHEFKNKNYYLETLIRANFHNSFMFCQRLGMQLLTINSNEEYDYIYKIITSELTFGWDSKLWTSGTDLGREGKFNWLSTGQPIKINKWLRGQPDNDHGSGEHCVEFWNNRGSIGLNDDKCHIENNFICESFK</sequence>
<dbReference type="PROSITE" id="PS00615">
    <property type="entry name" value="C_TYPE_LECTIN_1"/>
    <property type="match status" value="1"/>
</dbReference>
<keyword evidence="2" id="KW-0732">Signal</keyword>
<evidence type="ECO:0000256" key="1">
    <source>
        <dbReference type="ARBA" id="ARBA00023157"/>
    </source>
</evidence>
<keyword evidence="4" id="KW-1185">Reference proteome</keyword>
<keyword evidence="1" id="KW-1015">Disulfide bond</keyword>
<dbReference type="InterPro" id="IPR016186">
    <property type="entry name" value="C-type_lectin-like/link_sf"/>
</dbReference>
<evidence type="ECO:0000313" key="5">
    <source>
        <dbReference type="RefSeq" id="XP_017780312.1"/>
    </source>
</evidence>